<organism evidence="2 3">
    <name type="scientific">Lentinula boryana</name>
    <dbReference type="NCBI Taxonomy" id="40481"/>
    <lineage>
        <taxon>Eukaryota</taxon>
        <taxon>Fungi</taxon>
        <taxon>Dikarya</taxon>
        <taxon>Basidiomycota</taxon>
        <taxon>Agaricomycotina</taxon>
        <taxon>Agaricomycetes</taxon>
        <taxon>Agaricomycetidae</taxon>
        <taxon>Agaricales</taxon>
        <taxon>Marasmiineae</taxon>
        <taxon>Omphalotaceae</taxon>
        <taxon>Lentinula</taxon>
    </lineage>
</organism>
<comment type="caution">
    <text evidence="2">The sequence shown here is derived from an EMBL/GenBank/DDBJ whole genome shotgun (WGS) entry which is preliminary data.</text>
</comment>
<evidence type="ECO:0000313" key="2">
    <source>
        <dbReference type="EMBL" id="KAJ3995874.1"/>
    </source>
</evidence>
<gene>
    <name evidence="2" type="ORF">F5050DRAFT_217627</name>
</gene>
<dbReference type="EMBL" id="MU790635">
    <property type="protein sequence ID" value="KAJ3995874.1"/>
    <property type="molecule type" value="Genomic_DNA"/>
</dbReference>
<protein>
    <submittedName>
        <fullName evidence="2">Uncharacterized protein</fullName>
    </submittedName>
</protein>
<accession>A0ABQ8QBR4</accession>
<name>A0ABQ8QBR4_9AGAR</name>
<feature type="compositionally biased region" description="Basic and acidic residues" evidence="1">
    <location>
        <begin position="67"/>
        <end position="77"/>
    </location>
</feature>
<sequence length="219" mass="25349">MSLRRAVSRLKQLSQRKTFGIHSLPALRLSTSRQASNSDSQLHRLQNQNPHWNGYSSSCVSTSNSPEVHDPPTEPKTTEDRAAWVLRMEHIARTQIIPGEVQLIANIERQTLTIDYQLARNALKLLFDHDERSRRLLKRWKQVARDFLDIRREYRELNNILANALERYSSDSDSDSREEIIVVKAGEDPVLVALRLYALRESIIHIMGIIERLFLETAK</sequence>
<reference evidence="2" key="1">
    <citation type="submission" date="2022-08" db="EMBL/GenBank/DDBJ databases">
        <authorList>
            <consortium name="DOE Joint Genome Institute"/>
            <person name="Min B."/>
            <person name="Riley R."/>
            <person name="Sierra-Patev S."/>
            <person name="Naranjo-Ortiz M."/>
            <person name="Looney B."/>
            <person name="Konkel Z."/>
            <person name="Slot J.C."/>
            <person name="Sakamoto Y."/>
            <person name="Steenwyk J.L."/>
            <person name="Rokas A."/>
            <person name="Carro J."/>
            <person name="Camarero S."/>
            <person name="Ferreira P."/>
            <person name="Molpeceres G."/>
            <person name="Ruiz-Duenas F.J."/>
            <person name="Serrano A."/>
            <person name="Henrissat B."/>
            <person name="Drula E."/>
            <person name="Hughes K.W."/>
            <person name="Mata J.L."/>
            <person name="Ishikawa N.K."/>
            <person name="Vargas-Isla R."/>
            <person name="Ushijima S."/>
            <person name="Smith C.A."/>
            <person name="Ahrendt S."/>
            <person name="Andreopoulos W."/>
            <person name="He G."/>
            <person name="Labutti K."/>
            <person name="Lipzen A."/>
            <person name="Ng V."/>
            <person name="Sandor L."/>
            <person name="Barry K."/>
            <person name="Martinez A.T."/>
            <person name="Xiao Y."/>
            <person name="Gibbons J.G."/>
            <person name="Terashima K."/>
            <person name="Hibbett D.S."/>
            <person name="Grigoriev I.V."/>
        </authorList>
    </citation>
    <scope>NUCLEOTIDE SEQUENCE</scope>
    <source>
        <strain evidence="2">TFB10827</strain>
    </source>
</reference>
<evidence type="ECO:0000313" key="3">
    <source>
        <dbReference type="Proteomes" id="UP001163828"/>
    </source>
</evidence>
<evidence type="ECO:0000256" key="1">
    <source>
        <dbReference type="SAM" id="MobiDB-lite"/>
    </source>
</evidence>
<proteinExistence type="predicted"/>
<feature type="compositionally biased region" description="Polar residues" evidence="1">
    <location>
        <begin position="32"/>
        <end position="66"/>
    </location>
</feature>
<feature type="region of interest" description="Disordered" evidence="1">
    <location>
        <begin position="32"/>
        <end position="77"/>
    </location>
</feature>
<keyword evidence="3" id="KW-1185">Reference proteome</keyword>
<dbReference type="Proteomes" id="UP001163828">
    <property type="component" value="Unassembled WGS sequence"/>
</dbReference>